<accession>A0A7J6PMR5</accession>
<dbReference type="OrthoDB" id="411760at2759"/>
<dbReference type="AlphaFoldDB" id="A0A7J6PMR5"/>
<dbReference type="Proteomes" id="UP000541610">
    <property type="component" value="Unassembled WGS sequence"/>
</dbReference>
<gene>
    <name evidence="1" type="ORF">FOZ60_013377</name>
</gene>
<dbReference type="EMBL" id="JABANP010000006">
    <property type="protein sequence ID" value="KAF4697026.1"/>
    <property type="molecule type" value="Genomic_DNA"/>
</dbReference>
<dbReference type="Gene3D" id="3.80.10.10">
    <property type="entry name" value="Ribonuclease Inhibitor"/>
    <property type="match status" value="1"/>
</dbReference>
<sequence length="409" mass="46016">MKPLATDDASDSVLNESGLFALVATFLTCEELIRFSSTSHCIRQMIYTPSGLLVIPHIDSVNRRFGRATSSGTIRLPGIAWHRVLSWSLYLRKQHHVTFMMEALKMDSCQLSNLRLLRIIGNYSDSADLRETPVPLLRALAGRCSKLAVFEVDVFCRQDVMNEMRHFIGCCTKLRQLDVLCYHDSVGPCTVVDILPNELSHPQLNRIGLVGCMSHTIGIDTRQILMRAISRPESLTHVILRGLVLKGRVDEICAVASLPRRLPNLVHWAVRVNMLCFPLSRIIEEREATPLMLWNVRLAGMESTCIDCEAIRPDRLGTKGLPWLDFLPYTQLARKAEEGSLRGVDIFRAEFGQFLSDTSFQTREVSVWEEAIRPMVAATLLNHLKRRSRVRSRAAKVSTGDEAPVGAIL</sequence>
<dbReference type="SUPFAM" id="SSF52047">
    <property type="entry name" value="RNI-like"/>
    <property type="match status" value="1"/>
</dbReference>
<dbReference type="InterPro" id="IPR032675">
    <property type="entry name" value="LRR_dom_sf"/>
</dbReference>
<protein>
    <submittedName>
        <fullName evidence="1">Uncharacterized protein</fullName>
    </submittedName>
</protein>
<reference evidence="1 2" key="1">
    <citation type="submission" date="2020-04" db="EMBL/GenBank/DDBJ databases">
        <title>Perkinsus olseni comparative genomics.</title>
        <authorList>
            <person name="Bogema D.R."/>
        </authorList>
    </citation>
    <scope>NUCLEOTIDE SEQUENCE [LARGE SCALE GENOMIC DNA]</scope>
    <source>
        <strain evidence="1">00978-12</strain>
    </source>
</reference>
<evidence type="ECO:0000313" key="2">
    <source>
        <dbReference type="Proteomes" id="UP000541610"/>
    </source>
</evidence>
<evidence type="ECO:0000313" key="1">
    <source>
        <dbReference type="EMBL" id="KAF4697026.1"/>
    </source>
</evidence>
<proteinExistence type="predicted"/>
<comment type="caution">
    <text evidence="1">The sequence shown here is derived from an EMBL/GenBank/DDBJ whole genome shotgun (WGS) entry which is preliminary data.</text>
</comment>
<name>A0A7J6PMR5_PEROL</name>
<organism evidence="1 2">
    <name type="scientific">Perkinsus olseni</name>
    <name type="common">Perkinsus atlanticus</name>
    <dbReference type="NCBI Taxonomy" id="32597"/>
    <lineage>
        <taxon>Eukaryota</taxon>
        <taxon>Sar</taxon>
        <taxon>Alveolata</taxon>
        <taxon>Perkinsozoa</taxon>
        <taxon>Perkinsea</taxon>
        <taxon>Perkinsida</taxon>
        <taxon>Perkinsidae</taxon>
        <taxon>Perkinsus</taxon>
    </lineage>
</organism>